<dbReference type="EMBL" id="WUTW01000002">
    <property type="protein sequence ID" value="MXQ64537.1"/>
    <property type="molecule type" value="Genomic_DNA"/>
</dbReference>
<dbReference type="OrthoDB" id="3680186at2"/>
<dbReference type="Gene3D" id="3.40.50.410">
    <property type="entry name" value="von Willebrand factor, type A domain"/>
    <property type="match status" value="1"/>
</dbReference>
<dbReference type="InterPro" id="IPR036465">
    <property type="entry name" value="vWFA_dom_sf"/>
</dbReference>
<dbReference type="SUPFAM" id="SSF53300">
    <property type="entry name" value="vWA-like"/>
    <property type="match status" value="1"/>
</dbReference>
<keyword evidence="4" id="KW-1185">Reference proteome</keyword>
<evidence type="ECO:0000256" key="1">
    <source>
        <dbReference type="SAM" id="MobiDB-lite"/>
    </source>
</evidence>
<feature type="transmembrane region" description="Helical" evidence="2">
    <location>
        <begin position="12"/>
        <end position="31"/>
    </location>
</feature>
<accession>A0A6I4W2X9</accession>
<feature type="region of interest" description="Disordered" evidence="1">
    <location>
        <begin position="224"/>
        <end position="248"/>
    </location>
</feature>
<reference evidence="3 4" key="1">
    <citation type="submission" date="2019-12" db="EMBL/GenBank/DDBJ databases">
        <title>Nocardia macrotermitis sp. nov. and Nocardia aurantia sp. nov., isolated from the gut of the fungus growing-termite Macrotermes natalensis.</title>
        <authorList>
            <person name="Christine B."/>
            <person name="Rene B."/>
        </authorList>
    </citation>
    <scope>NUCLEOTIDE SEQUENCE [LARGE SCALE GENOMIC DNA]</scope>
    <source>
        <strain evidence="3 4">DSM 102126</strain>
    </source>
</reference>
<evidence type="ECO:0000313" key="4">
    <source>
        <dbReference type="Proteomes" id="UP000431901"/>
    </source>
</evidence>
<feature type="compositionally biased region" description="Low complexity" evidence="1">
    <location>
        <begin position="233"/>
        <end position="248"/>
    </location>
</feature>
<comment type="caution">
    <text evidence="3">The sequence shown here is derived from an EMBL/GenBank/DDBJ whole genome shotgun (WGS) entry which is preliminary data.</text>
</comment>
<evidence type="ECO:0000256" key="2">
    <source>
        <dbReference type="SAM" id="Phobius"/>
    </source>
</evidence>
<name>A0A6I4W2X9_9ACTN</name>
<keyword evidence="2" id="KW-0472">Membrane</keyword>
<organism evidence="3 4">
    <name type="scientific">Actinomadura rayongensis</name>
    <dbReference type="NCBI Taxonomy" id="1429076"/>
    <lineage>
        <taxon>Bacteria</taxon>
        <taxon>Bacillati</taxon>
        <taxon>Actinomycetota</taxon>
        <taxon>Actinomycetes</taxon>
        <taxon>Streptosporangiales</taxon>
        <taxon>Thermomonosporaceae</taxon>
        <taxon>Actinomadura</taxon>
    </lineage>
</organism>
<gene>
    <name evidence="3" type="ORF">GQ466_10855</name>
</gene>
<dbReference type="Proteomes" id="UP000431901">
    <property type="component" value="Unassembled WGS sequence"/>
</dbReference>
<dbReference type="AlphaFoldDB" id="A0A6I4W2X9"/>
<proteinExistence type="predicted"/>
<sequence>MTTAGSARWRIAAAVVAVVALVIGIAVFLILRSVPDYRTAFLVDTSTPRSGGSFGPVADAVGSAAQNAGDDDALSLRRFGGTCGDPKNTAELVGSGRKNGQKVGTAAHALTASGRSTLESGVLAAIGDFSGRYPFRGHRLNRIVVVTSHGADACASDQAAVQKRIREKAAKSGVKLDFRFVGYKVPAKERQPLTALASAGGAPRPQFTRTPTELTATLKKLTVPESPEGKPITVPATRSPTTTPAPLADGKHTVYIRRVDAKARTLTVDPFDELWGEAARKAKIADGLRSDLSNDYYDRNPDKKTVTVHVAPGAGIGVNQILGDAGIGGSPEKVVTVSLSRLSSLVAGQDFPDSYSFELTMTNGQVAKLRELWHP</sequence>
<protein>
    <recommendedName>
        <fullName evidence="5">VWA domain-containing protein</fullName>
    </recommendedName>
</protein>
<evidence type="ECO:0000313" key="3">
    <source>
        <dbReference type="EMBL" id="MXQ64537.1"/>
    </source>
</evidence>
<keyword evidence="2" id="KW-0812">Transmembrane</keyword>
<evidence type="ECO:0008006" key="5">
    <source>
        <dbReference type="Google" id="ProtNLM"/>
    </source>
</evidence>
<dbReference type="RefSeq" id="WP_161102755.1">
    <property type="nucleotide sequence ID" value="NZ_JBHLYI010000001.1"/>
</dbReference>
<keyword evidence="2" id="KW-1133">Transmembrane helix</keyword>